<feature type="transmembrane region" description="Helical" evidence="1">
    <location>
        <begin position="12"/>
        <end position="31"/>
    </location>
</feature>
<gene>
    <name evidence="2" type="ORF">ENK44_12965</name>
</gene>
<evidence type="ECO:0000256" key="1">
    <source>
        <dbReference type="SAM" id="Phobius"/>
    </source>
</evidence>
<accession>A0A7V4WW72</accession>
<name>A0A7V4WW72_CALAY</name>
<keyword evidence="1" id="KW-0812">Transmembrane</keyword>
<keyword evidence="1" id="KW-1133">Transmembrane helix</keyword>
<organism evidence="2">
    <name type="scientific">Caldithrix abyssi</name>
    <dbReference type="NCBI Taxonomy" id="187145"/>
    <lineage>
        <taxon>Bacteria</taxon>
        <taxon>Pseudomonadati</taxon>
        <taxon>Calditrichota</taxon>
        <taxon>Calditrichia</taxon>
        <taxon>Calditrichales</taxon>
        <taxon>Calditrichaceae</taxon>
        <taxon>Caldithrix</taxon>
    </lineage>
</organism>
<evidence type="ECO:0000313" key="2">
    <source>
        <dbReference type="EMBL" id="HGY56613.1"/>
    </source>
</evidence>
<reference evidence="2" key="1">
    <citation type="journal article" date="2020" name="mSystems">
        <title>Genome- and Community-Level Interaction Insights into Carbon Utilization and Element Cycling Functions of Hydrothermarchaeota in Hydrothermal Sediment.</title>
        <authorList>
            <person name="Zhou Z."/>
            <person name="Liu Y."/>
            <person name="Xu W."/>
            <person name="Pan J."/>
            <person name="Luo Z.H."/>
            <person name="Li M."/>
        </authorList>
    </citation>
    <scope>NUCLEOTIDE SEQUENCE [LARGE SCALE GENOMIC DNA]</scope>
    <source>
        <strain evidence="2">HyVt-577</strain>
    </source>
</reference>
<protein>
    <submittedName>
        <fullName evidence="2">Uncharacterized protein</fullName>
    </submittedName>
</protein>
<dbReference type="AlphaFoldDB" id="A0A7V4WW72"/>
<dbReference type="EMBL" id="DRQG01000118">
    <property type="protein sequence ID" value="HGY56613.1"/>
    <property type="molecule type" value="Genomic_DNA"/>
</dbReference>
<dbReference type="Proteomes" id="UP000885779">
    <property type="component" value="Unassembled WGS sequence"/>
</dbReference>
<keyword evidence="1" id="KW-0472">Membrane</keyword>
<sequence length="170" mass="19089">MSIKDFNISTDKILSLSAIVIAIVSISVAVWEGLETRKHNRLSVRPKLEIYYSTNKSKFGYVVVNNGLGPAVITGKKIFIDGKEITYTGFSGYDDFLEKLGLADRYAAHGVITPGFTIKAGKSENIILFDLYESDEAETLLPEIYRRVAIEIEYKSMYDEIFTCRIPSNN</sequence>
<proteinExistence type="predicted"/>
<comment type="caution">
    <text evidence="2">The sequence shown here is derived from an EMBL/GenBank/DDBJ whole genome shotgun (WGS) entry which is preliminary data.</text>
</comment>